<reference evidence="1 2" key="1">
    <citation type="submission" date="2019-12" db="EMBL/GenBank/DDBJ databases">
        <title>Genomic-based taxomic classification of the family Erythrobacteraceae.</title>
        <authorList>
            <person name="Xu L."/>
        </authorList>
    </citation>
    <scope>NUCLEOTIDE SEQUENCE [LARGE SCALE GENOMIC DNA]</scope>
    <source>
        <strain evidence="1 2">KCTC 42453</strain>
    </source>
</reference>
<evidence type="ECO:0000313" key="2">
    <source>
        <dbReference type="Proteomes" id="UP000431922"/>
    </source>
</evidence>
<dbReference type="EMBL" id="WTYL01000003">
    <property type="protein sequence ID" value="MXP44978.1"/>
    <property type="molecule type" value="Genomic_DNA"/>
</dbReference>
<dbReference type="AlphaFoldDB" id="A0A845B3P2"/>
<protein>
    <submittedName>
        <fullName evidence="1">Uncharacterized protein</fullName>
    </submittedName>
</protein>
<name>A0A845B3P2_9SPHN</name>
<dbReference type="OrthoDB" id="1550479at2"/>
<accession>A0A845B3P2</accession>
<gene>
    <name evidence="1" type="ORF">GRI65_10975</name>
</gene>
<evidence type="ECO:0000313" key="1">
    <source>
        <dbReference type="EMBL" id="MXP44978.1"/>
    </source>
</evidence>
<organism evidence="1 2">
    <name type="scientific">Allopontixanthobacter sediminis</name>
    <dbReference type="NCBI Taxonomy" id="1689985"/>
    <lineage>
        <taxon>Bacteria</taxon>
        <taxon>Pseudomonadati</taxon>
        <taxon>Pseudomonadota</taxon>
        <taxon>Alphaproteobacteria</taxon>
        <taxon>Sphingomonadales</taxon>
        <taxon>Erythrobacteraceae</taxon>
        <taxon>Allopontixanthobacter</taxon>
    </lineage>
</organism>
<keyword evidence="2" id="KW-1185">Reference proteome</keyword>
<dbReference type="Proteomes" id="UP000431922">
    <property type="component" value="Unassembled WGS sequence"/>
</dbReference>
<dbReference type="RefSeq" id="WP_160756628.1">
    <property type="nucleotide sequence ID" value="NZ_WTYL01000003.1"/>
</dbReference>
<proteinExistence type="predicted"/>
<comment type="caution">
    <text evidence="1">The sequence shown here is derived from an EMBL/GenBank/DDBJ whole genome shotgun (WGS) entry which is preliminary data.</text>
</comment>
<sequence length="396" mass="44437">MELNELPPKDGVQRAYCDDCSGALDLVFAHFHETVSGIEIDMNGVPMLECPKCGFRTLPDQTRFSIMRAHEIATKEGVPIFKSNRRKITESFDYTDVPFHYDPDDYYYYPGLVRPWNDGFLTPVFFNRTVLAKYDADPRYVIRFASPTYGDILAEGFTIPFGINRHGHLIMWLGDIAKLPKSEQYYLMSENRPSDHSLGSEFYDGQIECIFTDPTNEDQLFAARSDFLAAAFTRWGAKLAHLEDEVLNLAGTLSRPVHESAAQRHAVSDLLNKVHLESLDSTKLGQLLAQSGIEVAGTGTLKRLQALLESVDDDGQVHDLMSPFYVLYDFRVAYSHLGSLEGVDARMKSVTDRLNLDGSAELFDIYDRLVAEMTASYNALTALVQPTNEVESTSAV</sequence>